<organism evidence="4 5">
    <name type="scientific">Clitoria ternatea</name>
    <name type="common">Butterfly pea</name>
    <dbReference type="NCBI Taxonomy" id="43366"/>
    <lineage>
        <taxon>Eukaryota</taxon>
        <taxon>Viridiplantae</taxon>
        <taxon>Streptophyta</taxon>
        <taxon>Embryophyta</taxon>
        <taxon>Tracheophyta</taxon>
        <taxon>Spermatophyta</taxon>
        <taxon>Magnoliopsida</taxon>
        <taxon>eudicotyledons</taxon>
        <taxon>Gunneridae</taxon>
        <taxon>Pentapetalae</taxon>
        <taxon>rosids</taxon>
        <taxon>fabids</taxon>
        <taxon>Fabales</taxon>
        <taxon>Fabaceae</taxon>
        <taxon>Papilionoideae</taxon>
        <taxon>50 kb inversion clade</taxon>
        <taxon>NPAAA clade</taxon>
        <taxon>indigoferoid/millettioid clade</taxon>
        <taxon>Phaseoleae</taxon>
        <taxon>Clitoria</taxon>
    </lineage>
</organism>
<evidence type="ECO:0000256" key="2">
    <source>
        <dbReference type="ARBA" id="ARBA00022737"/>
    </source>
</evidence>
<dbReference type="Gene3D" id="2.130.10.10">
    <property type="entry name" value="YVTN repeat-like/Quinoprotein amine dehydrogenase"/>
    <property type="match status" value="1"/>
</dbReference>
<dbReference type="EMBL" id="JAYKXN010000004">
    <property type="protein sequence ID" value="KAK7295483.1"/>
    <property type="molecule type" value="Genomic_DNA"/>
</dbReference>
<dbReference type="GO" id="GO:0031145">
    <property type="term" value="P:anaphase-promoting complex-dependent catabolic process"/>
    <property type="evidence" value="ECO:0007669"/>
    <property type="project" value="TreeGrafter"/>
</dbReference>
<dbReference type="GO" id="GO:0010997">
    <property type="term" value="F:anaphase-promoting complex binding"/>
    <property type="evidence" value="ECO:0007669"/>
    <property type="project" value="InterPro"/>
</dbReference>
<evidence type="ECO:0000313" key="5">
    <source>
        <dbReference type="Proteomes" id="UP001359559"/>
    </source>
</evidence>
<evidence type="ECO:0000256" key="1">
    <source>
        <dbReference type="ARBA" id="ARBA00022574"/>
    </source>
</evidence>
<dbReference type="GO" id="GO:1905786">
    <property type="term" value="P:positive regulation of anaphase-promoting complex-dependent catabolic process"/>
    <property type="evidence" value="ECO:0007669"/>
    <property type="project" value="TreeGrafter"/>
</dbReference>
<keyword evidence="2" id="KW-0677">Repeat</keyword>
<proteinExistence type="predicted"/>
<evidence type="ECO:0000256" key="3">
    <source>
        <dbReference type="SAM" id="MobiDB-lite"/>
    </source>
</evidence>
<gene>
    <name evidence="4" type="ORF">RJT34_18392</name>
</gene>
<sequence>MDFDYAHYMLTGGNRKGKENPLLTSPSREAYQKQLAEALNMNRTRILAFKNKPPTPVELVPKAILSPPPQSKSSKPKRYIPQSSERTLDAPDILDDFYLNLLDWGSSNVLSIALGNTVYLWNASNCSTAELHRMPHKAKDHNQQQQQQKNSI</sequence>
<dbReference type="GO" id="GO:0005680">
    <property type="term" value="C:anaphase-promoting complex"/>
    <property type="evidence" value="ECO:0007669"/>
    <property type="project" value="TreeGrafter"/>
</dbReference>
<feature type="region of interest" description="Disordered" evidence="3">
    <location>
        <begin position="58"/>
        <end position="86"/>
    </location>
</feature>
<dbReference type="GO" id="GO:1990757">
    <property type="term" value="F:ubiquitin ligase activator activity"/>
    <property type="evidence" value="ECO:0007669"/>
    <property type="project" value="TreeGrafter"/>
</dbReference>
<dbReference type="Proteomes" id="UP001359559">
    <property type="component" value="Unassembled WGS sequence"/>
</dbReference>
<dbReference type="PANTHER" id="PTHR19918:SF39">
    <property type="entry name" value="TRANSDUCIN FAMILY PROTEIN_WD-40 REPEAT PROTEIN"/>
    <property type="match status" value="1"/>
</dbReference>
<dbReference type="PANTHER" id="PTHR19918">
    <property type="entry name" value="CELL DIVISION CYCLE 20 CDC20 FIZZY -RELATED"/>
    <property type="match status" value="1"/>
</dbReference>
<comment type="caution">
    <text evidence="4">The sequence shown here is derived from an EMBL/GenBank/DDBJ whole genome shotgun (WGS) entry which is preliminary data.</text>
</comment>
<reference evidence="4 5" key="1">
    <citation type="submission" date="2024-01" db="EMBL/GenBank/DDBJ databases">
        <title>The genomes of 5 underutilized Papilionoideae crops provide insights into root nodulation and disease resistance.</title>
        <authorList>
            <person name="Yuan L."/>
        </authorList>
    </citation>
    <scope>NUCLEOTIDE SEQUENCE [LARGE SCALE GENOMIC DNA]</scope>
    <source>
        <strain evidence="4">LY-2023</strain>
        <tissue evidence="4">Leaf</tissue>
    </source>
</reference>
<keyword evidence="5" id="KW-1185">Reference proteome</keyword>
<accession>A0AAN9JCX8</accession>
<keyword evidence="1" id="KW-0853">WD repeat</keyword>
<name>A0AAN9JCX8_CLITE</name>
<protein>
    <submittedName>
        <fullName evidence="4">Uncharacterized protein</fullName>
    </submittedName>
</protein>
<dbReference type="AlphaFoldDB" id="A0AAN9JCX8"/>
<evidence type="ECO:0000313" key="4">
    <source>
        <dbReference type="EMBL" id="KAK7295483.1"/>
    </source>
</evidence>
<dbReference type="InterPro" id="IPR015943">
    <property type="entry name" value="WD40/YVTN_repeat-like_dom_sf"/>
</dbReference>
<dbReference type="InterPro" id="IPR033010">
    <property type="entry name" value="Cdc20/Fizzy"/>
</dbReference>